<dbReference type="InterPro" id="IPR000468">
    <property type="entry name" value="Barstar"/>
</dbReference>
<accession>A0A2N6UGX1</accession>
<dbReference type="RefSeq" id="WP_102198490.1">
    <property type="nucleotide sequence ID" value="NZ_PNHP01000007.1"/>
</dbReference>
<dbReference type="AlphaFoldDB" id="A0A2N6UGX1"/>
<evidence type="ECO:0000313" key="3">
    <source>
        <dbReference type="EMBL" id="PMC80861.1"/>
    </source>
</evidence>
<sequence>MICLDGFEFKSRDEAFSYLNEKIDFEYEVDNLDGLFDCLSMVDEKIVIENYPIIYENLSDYGEKFLSCFMKASLSFGIEIDFLS</sequence>
<dbReference type="GeneID" id="84579262"/>
<dbReference type="Proteomes" id="UP000235658">
    <property type="component" value="Unassembled WGS sequence"/>
</dbReference>
<gene>
    <name evidence="3" type="ORF">CJ192_08695</name>
</gene>
<comment type="similarity">
    <text evidence="1">Belongs to the barstar family.</text>
</comment>
<dbReference type="EMBL" id="PNHP01000007">
    <property type="protein sequence ID" value="PMC80861.1"/>
    <property type="molecule type" value="Genomic_DNA"/>
</dbReference>
<dbReference type="InterPro" id="IPR035905">
    <property type="entry name" value="Barstar-like_sf"/>
</dbReference>
<comment type="caution">
    <text evidence="3">The sequence shown here is derived from an EMBL/GenBank/DDBJ whole genome shotgun (WGS) entry which is preliminary data.</text>
</comment>
<name>A0A2N6UGX1_9FIRM</name>
<protein>
    <recommendedName>
        <fullName evidence="2">Barstar (barnase inhibitor) domain-containing protein</fullName>
    </recommendedName>
</protein>
<feature type="domain" description="Barstar (barnase inhibitor)" evidence="2">
    <location>
        <begin position="4"/>
        <end position="73"/>
    </location>
</feature>
<evidence type="ECO:0000313" key="4">
    <source>
        <dbReference type="Proteomes" id="UP000235658"/>
    </source>
</evidence>
<reference evidence="3 4" key="1">
    <citation type="submission" date="2017-09" db="EMBL/GenBank/DDBJ databases">
        <title>Bacterial strain isolated from the female urinary microbiota.</title>
        <authorList>
            <person name="Thomas-White K."/>
            <person name="Kumar N."/>
            <person name="Forster S."/>
            <person name="Putonti C."/>
            <person name="Lawley T."/>
            <person name="Wolfe A.J."/>
        </authorList>
    </citation>
    <scope>NUCLEOTIDE SEQUENCE [LARGE SCALE GENOMIC DNA]</scope>
    <source>
        <strain evidence="3 4">UMB0204</strain>
    </source>
</reference>
<organism evidence="3 4">
    <name type="scientific">Anaerococcus hydrogenalis</name>
    <dbReference type="NCBI Taxonomy" id="33029"/>
    <lineage>
        <taxon>Bacteria</taxon>
        <taxon>Bacillati</taxon>
        <taxon>Bacillota</taxon>
        <taxon>Tissierellia</taxon>
        <taxon>Tissierellales</taxon>
        <taxon>Peptoniphilaceae</taxon>
        <taxon>Anaerococcus</taxon>
    </lineage>
</organism>
<dbReference type="Gene3D" id="3.30.370.10">
    <property type="entry name" value="Barstar-like"/>
    <property type="match status" value="1"/>
</dbReference>
<evidence type="ECO:0000256" key="1">
    <source>
        <dbReference type="ARBA" id="ARBA00006845"/>
    </source>
</evidence>
<evidence type="ECO:0000259" key="2">
    <source>
        <dbReference type="Pfam" id="PF01337"/>
    </source>
</evidence>
<proteinExistence type="inferred from homology"/>
<dbReference type="Pfam" id="PF01337">
    <property type="entry name" value="Barstar"/>
    <property type="match status" value="1"/>
</dbReference>